<proteinExistence type="inferred from homology"/>
<evidence type="ECO:0000256" key="2">
    <source>
        <dbReference type="ARBA" id="ARBA00004141"/>
    </source>
</evidence>
<dbReference type="SMART" id="SM00228">
    <property type="entry name" value="PDZ"/>
    <property type="match status" value="2"/>
</dbReference>
<organism evidence="13 14">
    <name type="scientific">Candidatus Methylacidithermus pantelleriae</name>
    <dbReference type="NCBI Taxonomy" id="2744239"/>
    <lineage>
        <taxon>Bacteria</taxon>
        <taxon>Pseudomonadati</taxon>
        <taxon>Verrucomicrobiota</taxon>
        <taxon>Methylacidiphilae</taxon>
        <taxon>Methylacidiphilales</taxon>
        <taxon>Methylacidiphilaceae</taxon>
        <taxon>Candidatus Methylacidithermus</taxon>
    </lineage>
</organism>
<dbReference type="InterPro" id="IPR001478">
    <property type="entry name" value="PDZ"/>
</dbReference>
<dbReference type="GO" id="GO:0004222">
    <property type="term" value="F:metalloendopeptidase activity"/>
    <property type="evidence" value="ECO:0007669"/>
    <property type="project" value="InterPro"/>
</dbReference>
<dbReference type="AlphaFoldDB" id="A0A8J2BJ35"/>
<evidence type="ECO:0000256" key="4">
    <source>
        <dbReference type="ARBA" id="ARBA00022670"/>
    </source>
</evidence>
<dbReference type="Pfam" id="PF17820">
    <property type="entry name" value="PDZ_6"/>
    <property type="match status" value="2"/>
</dbReference>
<feature type="domain" description="PDZ" evidence="12">
    <location>
        <begin position="153"/>
        <end position="213"/>
    </location>
</feature>
<evidence type="ECO:0000259" key="12">
    <source>
        <dbReference type="PROSITE" id="PS50106"/>
    </source>
</evidence>
<evidence type="ECO:0000256" key="9">
    <source>
        <dbReference type="ARBA" id="ARBA00023049"/>
    </source>
</evidence>
<keyword evidence="5 11" id="KW-0812">Transmembrane</keyword>
<evidence type="ECO:0000256" key="8">
    <source>
        <dbReference type="ARBA" id="ARBA00022989"/>
    </source>
</evidence>
<evidence type="ECO:0000313" key="14">
    <source>
        <dbReference type="Proteomes" id="UP000663859"/>
    </source>
</evidence>
<dbReference type="GO" id="GO:0046872">
    <property type="term" value="F:metal ion binding"/>
    <property type="evidence" value="ECO:0007669"/>
    <property type="project" value="UniProtKB-KW"/>
</dbReference>
<accession>A0A8J2BJ35</accession>
<dbReference type="InterPro" id="IPR008915">
    <property type="entry name" value="Peptidase_M50"/>
</dbReference>
<keyword evidence="9 11" id="KW-0482">Metalloprotease</keyword>
<dbReference type="GO" id="GO:0006508">
    <property type="term" value="P:proteolysis"/>
    <property type="evidence" value="ECO:0007669"/>
    <property type="project" value="UniProtKB-KW"/>
</dbReference>
<dbReference type="EC" id="3.4.24.-" evidence="11"/>
<comment type="subcellular location">
    <subcellularLocation>
        <location evidence="2">Membrane</location>
        <topology evidence="2">Multi-pass membrane protein</topology>
    </subcellularLocation>
</comment>
<dbReference type="InterPro" id="IPR041489">
    <property type="entry name" value="PDZ_6"/>
</dbReference>
<dbReference type="CDD" id="cd23081">
    <property type="entry name" value="cpPDZ_EcRseP-like"/>
    <property type="match status" value="2"/>
</dbReference>
<evidence type="ECO:0000256" key="11">
    <source>
        <dbReference type="RuleBase" id="RU362031"/>
    </source>
</evidence>
<evidence type="ECO:0000256" key="3">
    <source>
        <dbReference type="ARBA" id="ARBA00007931"/>
    </source>
</evidence>
<comment type="cofactor">
    <cofactor evidence="1 11">
        <name>Zn(2+)</name>
        <dbReference type="ChEBI" id="CHEBI:29105"/>
    </cofactor>
</comment>
<dbReference type="CDD" id="cd06163">
    <property type="entry name" value="S2P-M50_PDZ_RseP-like"/>
    <property type="match status" value="1"/>
</dbReference>
<keyword evidence="10 11" id="KW-0472">Membrane</keyword>
<name>A0A8J2BJ35_9BACT</name>
<evidence type="ECO:0000256" key="5">
    <source>
        <dbReference type="ARBA" id="ARBA00022692"/>
    </source>
</evidence>
<feature type="transmembrane region" description="Helical" evidence="11">
    <location>
        <begin position="18"/>
        <end position="38"/>
    </location>
</feature>
<dbReference type="NCBIfam" id="TIGR00054">
    <property type="entry name" value="RIP metalloprotease RseP"/>
    <property type="match status" value="1"/>
</dbReference>
<dbReference type="EMBL" id="CAJNOB010000001">
    <property type="protein sequence ID" value="CAF0688982.1"/>
    <property type="molecule type" value="Genomic_DNA"/>
</dbReference>
<dbReference type="InterPro" id="IPR036034">
    <property type="entry name" value="PDZ_sf"/>
</dbReference>
<keyword evidence="4" id="KW-0645">Protease</keyword>
<keyword evidence="8 11" id="KW-1133">Transmembrane helix</keyword>
<evidence type="ECO:0000256" key="1">
    <source>
        <dbReference type="ARBA" id="ARBA00001947"/>
    </source>
</evidence>
<dbReference type="InterPro" id="IPR004387">
    <property type="entry name" value="Pept_M50_Zn"/>
</dbReference>
<evidence type="ECO:0000256" key="7">
    <source>
        <dbReference type="ARBA" id="ARBA00022833"/>
    </source>
</evidence>
<reference evidence="13" key="1">
    <citation type="submission" date="2021-02" db="EMBL/GenBank/DDBJ databases">
        <authorList>
            <person name="Cremers G."/>
            <person name="Picone N."/>
        </authorList>
    </citation>
    <scope>NUCLEOTIDE SEQUENCE</scope>
    <source>
        <strain evidence="13">PQ17</strain>
    </source>
</reference>
<dbReference type="GO" id="GO:0016020">
    <property type="term" value="C:membrane"/>
    <property type="evidence" value="ECO:0007669"/>
    <property type="project" value="UniProtKB-SubCell"/>
</dbReference>
<keyword evidence="11" id="KW-0479">Metal-binding</keyword>
<feature type="transmembrane region" description="Helical" evidence="11">
    <location>
        <begin position="439"/>
        <end position="460"/>
    </location>
</feature>
<keyword evidence="14" id="KW-1185">Reference proteome</keyword>
<evidence type="ECO:0000256" key="10">
    <source>
        <dbReference type="ARBA" id="ARBA00023136"/>
    </source>
</evidence>
<evidence type="ECO:0000313" key="13">
    <source>
        <dbReference type="EMBL" id="CAF0688982.1"/>
    </source>
</evidence>
<feature type="transmembrane region" description="Helical" evidence="11">
    <location>
        <begin position="117"/>
        <end position="141"/>
    </location>
</feature>
<dbReference type="PANTHER" id="PTHR42837:SF2">
    <property type="entry name" value="MEMBRANE METALLOPROTEASE ARASP2, CHLOROPLASTIC-RELATED"/>
    <property type="match status" value="1"/>
</dbReference>
<feature type="transmembrane region" description="Helical" evidence="11">
    <location>
        <begin position="391"/>
        <end position="411"/>
    </location>
</feature>
<dbReference type="RefSeq" id="WP_236027780.1">
    <property type="nucleotide sequence ID" value="NZ_CAJNOB010000001.1"/>
</dbReference>
<dbReference type="SUPFAM" id="SSF50156">
    <property type="entry name" value="PDZ domain-like"/>
    <property type="match status" value="2"/>
</dbReference>
<dbReference type="Gene3D" id="2.30.42.10">
    <property type="match status" value="2"/>
</dbReference>
<evidence type="ECO:0000256" key="6">
    <source>
        <dbReference type="ARBA" id="ARBA00022801"/>
    </source>
</evidence>
<dbReference type="Pfam" id="PF02163">
    <property type="entry name" value="Peptidase_M50"/>
    <property type="match status" value="1"/>
</dbReference>
<feature type="domain" description="PDZ" evidence="12">
    <location>
        <begin position="247"/>
        <end position="276"/>
    </location>
</feature>
<dbReference type="Proteomes" id="UP000663859">
    <property type="component" value="Unassembled WGS sequence"/>
</dbReference>
<keyword evidence="6 11" id="KW-0378">Hydrolase</keyword>
<keyword evidence="7 11" id="KW-0862">Zinc</keyword>
<protein>
    <recommendedName>
        <fullName evidence="11">Zinc metalloprotease</fullName>
        <ecNumber evidence="11">3.4.24.-</ecNumber>
    </recommendedName>
</protein>
<comment type="caution">
    <text evidence="13">The sequence shown here is derived from an EMBL/GenBank/DDBJ whole genome shotgun (WGS) entry which is preliminary data.</text>
</comment>
<comment type="similarity">
    <text evidence="3 11">Belongs to the peptidase M50B family.</text>
</comment>
<sequence length="487" mass="53871">MGERAGDIGKGAEKVSRWIHFLAILSEVLFLFNLLIMVHELGHLVAARWRGLVVERVGIWFGTPIWKRKLWGIEFSLGWIPAGGYVALPQMGPVELLEGKVAEPDSSFPSVSPLDKIIVAAAGPVASLILALVFACVVWVVGRPVSESELTTVIGYVVKGGPADRAGVRPGDRILEVDHHPVQQFQGMDDSAIAWRIVRSEGTSIHLKIERQGKILDLQVVPERLDRGFFQRRGLRQILILPAQTPVVAKVFPHSPAERAGIRPNDQILAVDGQKLLSPLALGDYIAQQGNQPVRLTVRRGNTQWEVVVRPERPVGEDKPKLGIQWDLNGVVRIVHPDPWTQFRTSVAAMASTISAILSPRSDIKPQHLSGPVGIMRFYYMLFESEQGWRLALWFSVLFNVNLALLNLVPIPVLDGGHILLAVIEGLRGRPLKQETLQALQTACATVLIGYMLYVTFFDVQDLPWRRSREAPPMRFAPPGVESGGSQ</sequence>
<dbReference type="PANTHER" id="PTHR42837">
    <property type="entry name" value="REGULATOR OF SIGMA-E PROTEASE RSEP"/>
    <property type="match status" value="1"/>
</dbReference>
<gene>
    <name evidence="13" type="ORF">MPNT_10071</name>
</gene>
<dbReference type="PROSITE" id="PS50106">
    <property type="entry name" value="PDZ"/>
    <property type="match status" value="2"/>
</dbReference>